<dbReference type="Pfam" id="PF00474">
    <property type="entry name" value="SSF"/>
    <property type="match status" value="1"/>
</dbReference>
<gene>
    <name evidence="14" type="primary">LOC108565437</name>
</gene>
<feature type="transmembrane region" description="Helical" evidence="12">
    <location>
        <begin position="363"/>
        <end position="387"/>
    </location>
</feature>
<feature type="transmembrane region" description="Helical" evidence="12">
    <location>
        <begin position="433"/>
        <end position="458"/>
    </location>
</feature>
<dbReference type="CDD" id="cd11492">
    <property type="entry name" value="SLC5sbd_NIS-SMVT"/>
    <property type="match status" value="1"/>
</dbReference>
<dbReference type="InterPro" id="IPR001734">
    <property type="entry name" value="Na/solute_symporter"/>
</dbReference>
<evidence type="ECO:0000313" key="13">
    <source>
        <dbReference type="Proteomes" id="UP000695000"/>
    </source>
</evidence>
<evidence type="ECO:0000256" key="7">
    <source>
        <dbReference type="ARBA" id="ARBA00023053"/>
    </source>
</evidence>
<keyword evidence="13" id="KW-1185">Reference proteome</keyword>
<protein>
    <submittedName>
        <fullName evidence="14">Sodium-coupled monocarboxylate transporter 1 isoform X1</fullName>
    </submittedName>
</protein>
<dbReference type="PROSITE" id="PS50283">
    <property type="entry name" value="NA_SOLUT_SYMP_3"/>
    <property type="match status" value="1"/>
</dbReference>
<dbReference type="Proteomes" id="UP000695000">
    <property type="component" value="Unplaced"/>
</dbReference>
<comment type="subcellular location">
    <subcellularLocation>
        <location evidence="1">Cell membrane</location>
        <topology evidence="1">Multi-pass membrane protein</topology>
    </subcellularLocation>
</comment>
<keyword evidence="6 12" id="KW-1133">Transmembrane helix</keyword>
<organism evidence="13 14">
    <name type="scientific">Nicrophorus vespilloides</name>
    <name type="common">Boreal carrion beetle</name>
    <dbReference type="NCBI Taxonomy" id="110193"/>
    <lineage>
        <taxon>Eukaryota</taxon>
        <taxon>Metazoa</taxon>
        <taxon>Ecdysozoa</taxon>
        <taxon>Arthropoda</taxon>
        <taxon>Hexapoda</taxon>
        <taxon>Insecta</taxon>
        <taxon>Pterygota</taxon>
        <taxon>Neoptera</taxon>
        <taxon>Endopterygota</taxon>
        <taxon>Coleoptera</taxon>
        <taxon>Polyphaga</taxon>
        <taxon>Staphyliniformia</taxon>
        <taxon>Silphidae</taxon>
        <taxon>Nicrophorinae</taxon>
        <taxon>Nicrophorus</taxon>
    </lineage>
</organism>
<dbReference type="PANTHER" id="PTHR42985">
    <property type="entry name" value="SODIUM-COUPLED MONOCARBOXYLATE TRANSPORTER"/>
    <property type="match status" value="1"/>
</dbReference>
<feature type="transmembrane region" description="Helical" evidence="12">
    <location>
        <begin position="183"/>
        <end position="202"/>
    </location>
</feature>
<evidence type="ECO:0000256" key="10">
    <source>
        <dbReference type="ARBA" id="ARBA00023201"/>
    </source>
</evidence>
<evidence type="ECO:0000256" key="8">
    <source>
        <dbReference type="ARBA" id="ARBA00023065"/>
    </source>
</evidence>
<feature type="transmembrane region" description="Helical" evidence="12">
    <location>
        <begin position="264"/>
        <end position="282"/>
    </location>
</feature>
<evidence type="ECO:0000256" key="9">
    <source>
        <dbReference type="ARBA" id="ARBA00023136"/>
    </source>
</evidence>
<evidence type="ECO:0000256" key="1">
    <source>
        <dbReference type="ARBA" id="ARBA00004651"/>
    </source>
</evidence>
<keyword evidence="7" id="KW-0915">Sodium</keyword>
<evidence type="ECO:0000256" key="4">
    <source>
        <dbReference type="ARBA" id="ARBA00022475"/>
    </source>
</evidence>
<proteinExistence type="inferred from homology"/>
<evidence type="ECO:0000256" key="5">
    <source>
        <dbReference type="ARBA" id="ARBA00022692"/>
    </source>
</evidence>
<name>A0ABM1N0N0_NICVS</name>
<feature type="transmembrane region" description="Helical" evidence="12">
    <location>
        <begin position="465"/>
        <end position="488"/>
    </location>
</feature>
<feature type="transmembrane region" description="Helical" evidence="12">
    <location>
        <begin position="407"/>
        <end position="427"/>
    </location>
</feature>
<sequence>MDAERRIYNDIMDASVTGGSLGGRKYYFDVVDYSVFGAMLLLSAMTGLYYGCRSRYCKTGEEATLREYLTGSGNMKPFPVAMSLIASYISGVTILGTPAEIYNFGTQYWVICFSVLLSGIVIAIVYLPVFCKLQVNSSYEYLELRFSRSVRSLASTLFLIDEVMFLPILIYVPSLAFNQVSGINIHLVGTIVCIVCIFYTVLGGLKAVVWTDTWQIIVMFISVVVVVILGSISVGGVTEIFNRNEQGGRLIFFNVNPSLYERQSLFSVIIGGFVYWTSYNAVNQTMVQRYLSLPSEKQTRMSIALFTIGVMIFLTICCYSGLLIYATYYDCDPLSSGRIKDDDQLLPLFVMETVGHLRGVSGLFIAGVFGAALSSLSVILNSTSMVFLEDFIKSCLRLHLSERVESIIVKIMVLSLGIVAVGFLFIVEHLGGVLAMATALSAIAAGTTFGVFTLGMLVPFANNKGALIGGLAGALMSGWVSFGGQYAYAAGLVVPHKLPVSLDQCEAKYGVNVNYTEPVYPNESDIFPIFRLSYHWITPIGVFTVIVVGIIVSLITGKTDVRTIDPDLISPVSHWALPAEAHRFAGSAVAKLRRKGQDYDTLMKEITVQNVENKETPSISVINRRRI</sequence>
<keyword evidence="4" id="KW-1003">Cell membrane</keyword>
<keyword evidence="10" id="KW-0739">Sodium transport</keyword>
<evidence type="ECO:0000256" key="6">
    <source>
        <dbReference type="ARBA" id="ARBA00022989"/>
    </source>
</evidence>
<dbReference type="NCBIfam" id="TIGR00813">
    <property type="entry name" value="sss"/>
    <property type="match status" value="1"/>
</dbReference>
<feature type="transmembrane region" description="Helical" evidence="12">
    <location>
        <begin position="108"/>
        <end position="131"/>
    </location>
</feature>
<feature type="transmembrane region" description="Helical" evidence="12">
    <location>
        <begin position="214"/>
        <end position="234"/>
    </location>
</feature>
<keyword evidence="9 12" id="KW-0472">Membrane</keyword>
<evidence type="ECO:0000256" key="12">
    <source>
        <dbReference type="SAM" id="Phobius"/>
    </source>
</evidence>
<feature type="transmembrane region" description="Helical" evidence="12">
    <location>
        <begin position="78"/>
        <end position="96"/>
    </location>
</feature>
<dbReference type="GeneID" id="108565437"/>
<dbReference type="PANTHER" id="PTHR42985:SF41">
    <property type="entry name" value="GH19970P-RELATED"/>
    <property type="match status" value="1"/>
</dbReference>
<feature type="transmembrane region" description="Helical" evidence="12">
    <location>
        <begin position="303"/>
        <end position="328"/>
    </location>
</feature>
<dbReference type="InterPro" id="IPR038377">
    <property type="entry name" value="Na/Glc_symporter_sf"/>
</dbReference>
<feature type="transmembrane region" description="Helical" evidence="12">
    <location>
        <begin position="152"/>
        <end position="171"/>
    </location>
</feature>
<evidence type="ECO:0000256" key="2">
    <source>
        <dbReference type="ARBA" id="ARBA00006434"/>
    </source>
</evidence>
<evidence type="ECO:0000256" key="11">
    <source>
        <dbReference type="RuleBase" id="RU362091"/>
    </source>
</evidence>
<feature type="transmembrane region" description="Helical" evidence="12">
    <location>
        <begin position="33"/>
        <end position="52"/>
    </location>
</feature>
<keyword evidence="3" id="KW-0813">Transport</keyword>
<comment type="similarity">
    <text evidence="2 11">Belongs to the sodium:solute symporter (SSF) (TC 2.A.21) family.</text>
</comment>
<reference evidence="14" key="1">
    <citation type="submission" date="2025-08" db="UniProtKB">
        <authorList>
            <consortium name="RefSeq"/>
        </authorList>
    </citation>
    <scope>IDENTIFICATION</scope>
    <source>
        <tissue evidence="14">Whole Larva</tissue>
    </source>
</reference>
<evidence type="ECO:0000313" key="14">
    <source>
        <dbReference type="RefSeq" id="XP_017780380.1"/>
    </source>
</evidence>
<keyword evidence="8" id="KW-0406">Ion transport</keyword>
<feature type="transmembrane region" description="Helical" evidence="12">
    <location>
        <begin position="534"/>
        <end position="555"/>
    </location>
</feature>
<evidence type="ECO:0000256" key="3">
    <source>
        <dbReference type="ARBA" id="ARBA00022448"/>
    </source>
</evidence>
<dbReference type="RefSeq" id="XP_017780380.1">
    <property type="nucleotide sequence ID" value="XM_017924891.1"/>
</dbReference>
<keyword evidence="5 12" id="KW-0812">Transmembrane</keyword>
<dbReference type="InterPro" id="IPR051163">
    <property type="entry name" value="Sodium:Solute_Symporter_SSF"/>
</dbReference>
<dbReference type="Gene3D" id="1.20.1730.10">
    <property type="entry name" value="Sodium/glucose cotransporter"/>
    <property type="match status" value="1"/>
</dbReference>
<accession>A0ABM1N0N0</accession>